<proteinExistence type="predicted"/>
<dbReference type="EMBL" id="QHKS01000008">
    <property type="protein sequence ID" value="RDK02016.1"/>
    <property type="molecule type" value="Genomic_DNA"/>
</dbReference>
<evidence type="ECO:0000313" key="1">
    <source>
        <dbReference type="EMBL" id="RDK02016.1"/>
    </source>
</evidence>
<name>A0A370N8T1_9BURK</name>
<dbReference type="Proteomes" id="UP000254875">
    <property type="component" value="Unassembled WGS sequence"/>
</dbReference>
<protein>
    <submittedName>
        <fullName evidence="1">DUF1488 domain-containing protein</fullName>
    </submittedName>
</protein>
<reference evidence="2" key="1">
    <citation type="submission" date="2018-05" db="EMBL/GenBank/DDBJ databases">
        <authorList>
            <person name="Feng T."/>
        </authorList>
    </citation>
    <scope>NUCLEOTIDE SEQUENCE [LARGE SCALE GENOMIC DNA]</scope>
    <source>
        <strain evidence="2">S27</strain>
    </source>
</reference>
<accession>A0A370N8T1</accession>
<gene>
    <name evidence="1" type="ORF">DLM46_13760</name>
</gene>
<dbReference type="OrthoDB" id="9105893at2"/>
<evidence type="ECO:0000313" key="2">
    <source>
        <dbReference type="Proteomes" id="UP000254875"/>
    </source>
</evidence>
<keyword evidence="2" id="KW-1185">Reference proteome</keyword>
<dbReference type="RefSeq" id="WP_115101318.1">
    <property type="nucleotide sequence ID" value="NZ_QHKS01000008.1"/>
</dbReference>
<dbReference type="Pfam" id="PF07369">
    <property type="entry name" value="DUF1488"/>
    <property type="match status" value="1"/>
</dbReference>
<organism evidence="1 2">
    <name type="scientific">Paraburkholderia lacunae</name>
    <dbReference type="NCBI Taxonomy" id="2211104"/>
    <lineage>
        <taxon>Bacteria</taxon>
        <taxon>Pseudomonadati</taxon>
        <taxon>Pseudomonadota</taxon>
        <taxon>Betaproteobacteria</taxon>
        <taxon>Burkholderiales</taxon>
        <taxon>Burkholderiaceae</taxon>
        <taxon>Paraburkholderia</taxon>
    </lineage>
</organism>
<dbReference type="InterPro" id="IPR009962">
    <property type="entry name" value="DUF1488"/>
</dbReference>
<dbReference type="InterPro" id="IPR036692">
    <property type="entry name" value="Shew3726-like_sf"/>
</dbReference>
<dbReference type="SUPFAM" id="SSF160272">
    <property type="entry name" value="Shew3726-like"/>
    <property type="match status" value="1"/>
</dbReference>
<comment type="caution">
    <text evidence="1">The sequence shown here is derived from an EMBL/GenBank/DDBJ whole genome shotgun (WGS) entry which is preliminary data.</text>
</comment>
<sequence>MEALELEPSVSTDGVVFALSLCGRDVACIVTRETLEQHFWVQPGATDARVLKAFSEGRRRIVALAERKARARPGERIVLTVDDFDPRK</sequence>
<dbReference type="AlphaFoldDB" id="A0A370N8T1"/>